<evidence type="ECO:0000313" key="3">
    <source>
        <dbReference type="EMBL" id="GAA2896296.1"/>
    </source>
</evidence>
<feature type="transmembrane region" description="Helical" evidence="2">
    <location>
        <begin position="130"/>
        <end position="149"/>
    </location>
</feature>
<evidence type="ECO:0000256" key="1">
    <source>
        <dbReference type="SAM" id="MobiDB-lite"/>
    </source>
</evidence>
<proteinExistence type="predicted"/>
<evidence type="ECO:0000313" key="4">
    <source>
        <dbReference type="Proteomes" id="UP001500831"/>
    </source>
</evidence>
<accession>A0ABP6IPQ2</accession>
<evidence type="ECO:0008006" key="5">
    <source>
        <dbReference type="Google" id="ProtNLM"/>
    </source>
</evidence>
<organism evidence="3 4">
    <name type="scientific">Streptosporangium fragile</name>
    <dbReference type="NCBI Taxonomy" id="46186"/>
    <lineage>
        <taxon>Bacteria</taxon>
        <taxon>Bacillati</taxon>
        <taxon>Actinomycetota</taxon>
        <taxon>Actinomycetes</taxon>
        <taxon>Streptosporangiales</taxon>
        <taxon>Streptosporangiaceae</taxon>
        <taxon>Streptosporangium</taxon>
    </lineage>
</organism>
<name>A0ABP6IPQ2_9ACTN</name>
<dbReference type="Proteomes" id="UP001500831">
    <property type="component" value="Unassembled WGS sequence"/>
</dbReference>
<evidence type="ECO:0000256" key="2">
    <source>
        <dbReference type="SAM" id="Phobius"/>
    </source>
</evidence>
<keyword evidence="4" id="KW-1185">Reference proteome</keyword>
<reference evidence="4" key="1">
    <citation type="journal article" date="2019" name="Int. J. Syst. Evol. Microbiol.">
        <title>The Global Catalogue of Microorganisms (GCM) 10K type strain sequencing project: providing services to taxonomists for standard genome sequencing and annotation.</title>
        <authorList>
            <consortium name="The Broad Institute Genomics Platform"/>
            <consortium name="The Broad Institute Genome Sequencing Center for Infectious Disease"/>
            <person name="Wu L."/>
            <person name="Ma J."/>
        </authorList>
    </citation>
    <scope>NUCLEOTIDE SEQUENCE [LARGE SCALE GENOMIC DNA]</scope>
    <source>
        <strain evidence="4">JCM 6242</strain>
    </source>
</reference>
<comment type="caution">
    <text evidence="3">The sequence shown here is derived from an EMBL/GenBank/DDBJ whole genome shotgun (WGS) entry which is preliminary data.</text>
</comment>
<sequence length="218" mass="23189">MIEPPSFGKGWRRGPNDMGRIVVPRTLFAKRNVKIVVPENRLNQVKVQAARAADRVGPMAVQARDAASHARDAANEKINEKIIVARGWAAPKLDAAAHSIEDQLAPKLSAMMSQAAARIDPTPTARSRKWPVMLLLTGIAIGAAGLALYRRNAEQWADTLKEGASETSQWVGEKTESAAGKISGTTSETASATESKAGELGGKVDATADQVSNTKKTP</sequence>
<feature type="compositionally biased region" description="Low complexity" evidence="1">
    <location>
        <begin position="183"/>
        <end position="195"/>
    </location>
</feature>
<dbReference type="EMBL" id="BAAAVI010000057">
    <property type="protein sequence ID" value="GAA2896296.1"/>
    <property type="molecule type" value="Genomic_DNA"/>
</dbReference>
<gene>
    <name evidence="3" type="ORF">GCM10010517_61270</name>
</gene>
<keyword evidence="2" id="KW-1133">Transmembrane helix</keyword>
<protein>
    <recommendedName>
        <fullName evidence="5">DUF3618 domain-containing protein</fullName>
    </recommendedName>
</protein>
<keyword evidence="2" id="KW-0812">Transmembrane</keyword>
<keyword evidence="2" id="KW-0472">Membrane</keyword>
<feature type="region of interest" description="Disordered" evidence="1">
    <location>
        <begin position="163"/>
        <end position="218"/>
    </location>
</feature>
<feature type="compositionally biased region" description="Polar residues" evidence="1">
    <location>
        <begin position="209"/>
        <end position="218"/>
    </location>
</feature>